<evidence type="ECO:0000256" key="2">
    <source>
        <dbReference type="SAM" id="Phobius"/>
    </source>
</evidence>
<name>A0A7W9SPP0_ARMRO</name>
<dbReference type="EMBL" id="JACHGW010000002">
    <property type="protein sequence ID" value="MBB6049914.1"/>
    <property type="molecule type" value="Genomic_DNA"/>
</dbReference>
<keyword evidence="2" id="KW-1133">Transmembrane helix</keyword>
<keyword evidence="2" id="KW-0812">Transmembrane</keyword>
<feature type="compositionally biased region" description="Low complexity" evidence="1">
    <location>
        <begin position="17"/>
        <end position="41"/>
    </location>
</feature>
<sequence length="351" mass="36179">MARFCSICGAAVTAATPPPVSAATSAARPQPAARPQQPQPTVYGQPQGASYGQPMATAQPANANGLNKAGLAALIAGIVLVGAAGFLFAKSSGVLNAQKPVAPQGAVINAPNTQPAQAPVLSAPQPTLPNAPILKPPAMVGNPMPADVIAWLRWLKWFEGERKRLEAKSAGELIVQLQNAIKEYMTGESLGLLDGSFESGEKPKKPAPNYGEQIAKVIGEWNQAANVYKTPGAANKPPLPDTCAPLASGYGEALDAGIAEMSKLMNTLNATLGSMGGQNGDTSGAQNAVRDLMAQKSSKSASKSVDALFSDANAALDAVRNRYTEIPSDIDSSHFRIVSEGASLSLPIMGM</sequence>
<organism evidence="4 5">
    <name type="scientific">Armatimonas rosea</name>
    <dbReference type="NCBI Taxonomy" id="685828"/>
    <lineage>
        <taxon>Bacteria</taxon>
        <taxon>Bacillati</taxon>
        <taxon>Armatimonadota</taxon>
        <taxon>Armatimonadia</taxon>
        <taxon>Armatimonadales</taxon>
        <taxon>Armatimonadaceae</taxon>
        <taxon>Armatimonas</taxon>
    </lineage>
</organism>
<evidence type="ECO:0000313" key="4">
    <source>
        <dbReference type="EMBL" id="MBB6049914.1"/>
    </source>
</evidence>
<feature type="transmembrane region" description="Helical" evidence="2">
    <location>
        <begin position="69"/>
        <end position="89"/>
    </location>
</feature>
<feature type="chain" id="PRO_5031012398" evidence="3">
    <location>
        <begin position="23"/>
        <end position="351"/>
    </location>
</feature>
<keyword evidence="2" id="KW-0472">Membrane</keyword>
<gene>
    <name evidence="4" type="ORF">HNQ39_001705</name>
</gene>
<evidence type="ECO:0000313" key="5">
    <source>
        <dbReference type="Proteomes" id="UP000520814"/>
    </source>
</evidence>
<dbReference type="Proteomes" id="UP000520814">
    <property type="component" value="Unassembled WGS sequence"/>
</dbReference>
<proteinExistence type="predicted"/>
<accession>A0A7W9SPP0</accession>
<feature type="region of interest" description="Disordered" evidence="1">
    <location>
        <begin position="17"/>
        <end position="56"/>
    </location>
</feature>
<keyword evidence="5" id="KW-1185">Reference proteome</keyword>
<dbReference type="AlphaFoldDB" id="A0A7W9SPP0"/>
<evidence type="ECO:0000256" key="3">
    <source>
        <dbReference type="SAM" id="SignalP"/>
    </source>
</evidence>
<protein>
    <submittedName>
        <fullName evidence="4">Uncharacterized protein</fullName>
    </submittedName>
</protein>
<comment type="caution">
    <text evidence="4">The sequence shown here is derived from an EMBL/GenBank/DDBJ whole genome shotgun (WGS) entry which is preliminary data.</text>
</comment>
<keyword evidence="3" id="KW-0732">Signal</keyword>
<feature type="signal peptide" evidence="3">
    <location>
        <begin position="1"/>
        <end position="22"/>
    </location>
</feature>
<reference evidence="4 5" key="1">
    <citation type="submission" date="2020-08" db="EMBL/GenBank/DDBJ databases">
        <title>Genomic Encyclopedia of Type Strains, Phase IV (KMG-IV): sequencing the most valuable type-strain genomes for metagenomic binning, comparative biology and taxonomic classification.</title>
        <authorList>
            <person name="Goeker M."/>
        </authorList>
    </citation>
    <scope>NUCLEOTIDE SEQUENCE [LARGE SCALE GENOMIC DNA]</scope>
    <source>
        <strain evidence="4 5">DSM 23562</strain>
    </source>
</reference>
<evidence type="ECO:0000256" key="1">
    <source>
        <dbReference type="SAM" id="MobiDB-lite"/>
    </source>
</evidence>
<dbReference type="RefSeq" id="WP_184193884.1">
    <property type="nucleotide sequence ID" value="NZ_JACHGW010000002.1"/>
</dbReference>